<name>A0A6A6JGQ9_WESOR</name>
<dbReference type="GeneID" id="54551726"/>
<dbReference type="Proteomes" id="UP000800097">
    <property type="component" value="Unassembled WGS sequence"/>
</dbReference>
<proteinExistence type="predicted"/>
<dbReference type="RefSeq" id="XP_033653280.1">
    <property type="nucleotide sequence ID" value="XM_033798551.1"/>
</dbReference>
<keyword evidence="2" id="KW-1185">Reference proteome</keyword>
<protein>
    <submittedName>
        <fullName evidence="1">Uncharacterized protein</fullName>
    </submittedName>
</protein>
<reference evidence="1" key="1">
    <citation type="journal article" date="2020" name="Stud. Mycol.">
        <title>101 Dothideomycetes genomes: a test case for predicting lifestyles and emergence of pathogens.</title>
        <authorList>
            <person name="Haridas S."/>
            <person name="Albert R."/>
            <person name="Binder M."/>
            <person name="Bloem J."/>
            <person name="Labutti K."/>
            <person name="Salamov A."/>
            <person name="Andreopoulos B."/>
            <person name="Baker S."/>
            <person name="Barry K."/>
            <person name="Bills G."/>
            <person name="Bluhm B."/>
            <person name="Cannon C."/>
            <person name="Castanera R."/>
            <person name="Culley D."/>
            <person name="Daum C."/>
            <person name="Ezra D."/>
            <person name="Gonzalez J."/>
            <person name="Henrissat B."/>
            <person name="Kuo A."/>
            <person name="Liang C."/>
            <person name="Lipzen A."/>
            <person name="Lutzoni F."/>
            <person name="Magnuson J."/>
            <person name="Mondo S."/>
            <person name="Nolan M."/>
            <person name="Ohm R."/>
            <person name="Pangilinan J."/>
            <person name="Park H.-J."/>
            <person name="Ramirez L."/>
            <person name="Alfaro M."/>
            <person name="Sun H."/>
            <person name="Tritt A."/>
            <person name="Yoshinaga Y."/>
            <person name="Zwiers L.-H."/>
            <person name="Turgeon B."/>
            <person name="Goodwin S."/>
            <person name="Spatafora J."/>
            <person name="Crous P."/>
            <person name="Grigoriev I."/>
        </authorList>
    </citation>
    <scope>NUCLEOTIDE SEQUENCE</scope>
    <source>
        <strain evidence="1">CBS 379.55</strain>
    </source>
</reference>
<sequence>MAPSPIENLPMELIQRIFFLSELNLSLPEASPYIGTKLAGYYVLQAICDKHLTPDPDKTKLTRGERSSMQSRLFRYRWMTWDFYKHWILKKYGKNGCLCGKSPETGCFNAQWPPDFDDPVGTMVFSRSHLPELSFMNCRLPNKLLHGAWTTDKVQFLRFLLWTTGMTVNWGDPHTRATILQGRREAVLERNLDAVELFNHNRRLGKPPNLDLVRFAVIDGGCDRSIVYDTMNVAREWGLRYSRWNCSILDDWCAEAIEAGNPKGRWLQLKLLELRATESFAKPLDRTEDVQGTPGYMNPSSGDYGNVEGDKLVILPNRWNKVSRDFPTLVRNPLSAATYRSR</sequence>
<gene>
    <name evidence="1" type="ORF">EI97DRAFT_434148</name>
</gene>
<dbReference type="OrthoDB" id="4167490at2759"/>
<evidence type="ECO:0000313" key="2">
    <source>
        <dbReference type="Proteomes" id="UP000800097"/>
    </source>
</evidence>
<organism evidence="1 2">
    <name type="scientific">Westerdykella ornata</name>
    <dbReference type="NCBI Taxonomy" id="318751"/>
    <lineage>
        <taxon>Eukaryota</taxon>
        <taxon>Fungi</taxon>
        <taxon>Dikarya</taxon>
        <taxon>Ascomycota</taxon>
        <taxon>Pezizomycotina</taxon>
        <taxon>Dothideomycetes</taxon>
        <taxon>Pleosporomycetidae</taxon>
        <taxon>Pleosporales</taxon>
        <taxon>Sporormiaceae</taxon>
        <taxon>Westerdykella</taxon>
    </lineage>
</organism>
<accession>A0A6A6JGQ9</accession>
<dbReference type="EMBL" id="ML986496">
    <property type="protein sequence ID" value="KAF2275741.1"/>
    <property type="molecule type" value="Genomic_DNA"/>
</dbReference>
<dbReference type="AlphaFoldDB" id="A0A6A6JGQ9"/>
<evidence type="ECO:0000313" key="1">
    <source>
        <dbReference type="EMBL" id="KAF2275741.1"/>
    </source>
</evidence>